<evidence type="ECO:0000313" key="1">
    <source>
        <dbReference type="EMBL" id="SES20339.1"/>
    </source>
</evidence>
<protein>
    <submittedName>
        <fullName evidence="1">Uncharacterized protein</fullName>
    </submittedName>
</protein>
<proteinExistence type="predicted"/>
<gene>
    <name evidence="1" type="ORF">SAMN04488023_14224</name>
</gene>
<reference evidence="1 2" key="1">
    <citation type="submission" date="2016-10" db="EMBL/GenBank/DDBJ databases">
        <authorList>
            <person name="de Groot N.N."/>
        </authorList>
    </citation>
    <scope>NUCLEOTIDE SEQUENCE [LARGE SCALE GENOMIC DNA]</scope>
    <source>
        <strain evidence="1 2">DSM 18610</strain>
    </source>
</reference>
<sequence length="270" mass="30123">MATSNGIISLSGKLGDLIFYQTDKGVLVRQKQAKHKLSDNSKKSSTDFGEASKNATYIRNALKPLITWYKDGAAHNRLNKRLVEVFKTISSVQMGIKRLIGGDISLISGFEFNGATTVTNLLYKLPAINLTAAGLRLSLSRTEIATWCKYPPKATGLVLQSMVFRFQLRGSKYDVWQIQDLSVCLDKLIYPGAALDVPMEHRGEWALFLCLGVYYKEGEHKIADRRYFACGITHAWHVKDGKKLSFTPRVKETVVCNPATSGLTWEVNAE</sequence>
<accession>A0A1H9VFL0</accession>
<dbReference type="AlphaFoldDB" id="A0A1H9VFL0"/>
<dbReference type="EMBL" id="FOGG01000042">
    <property type="protein sequence ID" value="SES20339.1"/>
    <property type="molecule type" value="Genomic_DNA"/>
</dbReference>
<name>A0A1H9VFL0_9SPHI</name>
<keyword evidence="2" id="KW-1185">Reference proteome</keyword>
<dbReference type="OrthoDB" id="645138at2"/>
<dbReference type="RefSeq" id="WP_090888687.1">
    <property type="nucleotide sequence ID" value="NZ_FOGG01000042.1"/>
</dbReference>
<dbReference type="Proteomes" id="UP000199572">
    <property type="component" value="Unassembled WGS sequence"/>
</dbReference>
<evidence type="ECO:0000313" key="2">
    <source>
        <dbReference type="Proteomes" id="UP000199572"/>
    </source>
</evidence>
<organism evidence="1 2">
    <name type="scientific">Pedobacter rhizosphaerae</name>
    <dbReference type="NCBI Taxonomy" id="390241"/>
    <lineage>
        <taxon>Bacteria</taxon>
        <taxon>Pseudomonadati</taxon>
        <taxon>Bacteroidota</taxon>
        <taxon>Sphingobacteriia</taxon>
        <taxon>Sphingobacteriales</taxon>
        <taxon>Sphingobacteriaceae</taxon>
        <taxon>Pedobacter</taxon>
    </lineage>
</organism>